<dbReference type="AlphaFoldDB" id="A0A6A5BKT6"/>
<feature type="compositionally biased region" description="Polar residues" evidence="1">
    <location>
        <begin position="1"/>
        <end position="18"/>
    </location>
</feature>
<evidence type="ECO:0000256" key="1">
    <source>
        <dbReference type="SAM" id="MobiDB-lite"/>
    </source>
</evidence>
<dbReference type="VEuPathDB" id="AmoebaDB:NF0118230"/>
<feature type="compositionally biased region" description="Polar residues" evidence="1">
    <location>
        <begin position="89"/>
        <end position="102"/>
    </location>
</feature>
<dbReference type="EMBL" id="VFQX01000034">
    <property type="protein sequence ID" value="KAF0977617.1"/>
    <property type="molecule type" value="Genomic_DNA"/>
</dbReference>
<dbReference type="Gene3D" id="3.40.30.10">
    <property type="entry name" value="Glutaredoxin"/>
    <property type="match status" value="1"/>
</dbReference>
<dbReference type="VEuPathDB" id="AmoebaDB:FDP41_003609"/>
<reference evidence="3 4" key="1">
    <citation type="journal article" date="2019" name="Sci. Rep.">
        <title>Nanopore sequencing improves the draft genome of the human pathogenic amoeba Naegleria fowleri.</title>
        <authorList>
            <person name="Liechti N."/>
            <person name="Schurch N."/>
            <person name="Bruggmann R."/>
            <person name="Wittwer M."/>
        </authorList>
    </citation>
    <scope>NUCLEOTIDE SEQUENCE [LARGE SCALE GENOMIC DNA]</scope>
    <source>
        <strain evidence="3 4">ATCC 30894</strain>
    </source>
</reference>
<proteinExistence type="predicted"/>
<accession>A0A6A5BKT6</accession>
<evidence type="ECO:0000313" key="3">
    <source>
        <dbReference type="EMBL" id="KAF0977617.1"/>
    </source>
</evidence>
<evidence type="ECO:0000259" key="2">
    <source>
        <dbReference type="Pfam" id="PF00578"/>
    </source>
</evidence>
<organism evidence="3 4">
    <name type="scientific">Naegleria fowleri</name>
    <name type="common">Brain eating amoeba</name>
    <dbReference type="NCBI Taxonomy" id="5763"/>
    <lineage>
        <taxon>Eukaryota</taxon>
        <taxon>Discoba</taxon>
        <taxon>Heterolobosea</taxon>
        <taxon>Tetramitia</taxon>
        <taxon>Eutetramitia</taxon>
        <taxon>Vahlkampfiidae</taxon>
        <taxon>Naegleria</taxon>
    </lineage>
</organism>
<protein>
    <recommendedName>
        <fullName evidence="2">Alkyl hydroperoxide reductase subunit C/ Thiol specific antioxidant domain-containing protein</fullName>
    </recommendedName>
</protein>
<dbReference type="OrthoDB" id="10337192at2759"/>
<name>A0A6A5BKT6_NAEFO</name>
<feature type="domain" description="Alkyl hydroperoxide reductase subunit C/ Thiol specific antioxidant" evidence="2">
    <location>
        <begin position="154"/>
        <end position="269"/>
    </location>
</feature>
<comment type="caution">
    <text evidence="3">The sequence shown here is derived from an EMBL/GenBank/DDBJ whole genome shotgun (WGS) entry which is preliminary data.</text>
</comment>
<feature type="region of interest" description="Disordered" evidence="1">
    <location>
        <begin position="1"/>
        <end position="42"/>
    </location>
</feature>
<dbReference type="GO" id="GO:0016209">
    <property type="term" value="F:antioxidant activity"/>
    <property type="evidence" value="ECO:0007669"/>
    <property type="project" value="InterPro"/>
</dbReference>
<sequence length="764" mass="89139">MKQTKLSFPTSKTSQKPLSQHHHETTDENHNKNGKKRKQIALESTKLMNEENNLKDSETSLVHEQTREIILNRIKRIKNTMKSSHDLDTQNNTSGPVNNNAKENNEKSLPQKDSEEDYEIILNHGFVLNSEDIASAEKETSFVPIECLLLDEVDEAPDFNSIDAISHETIQLSQLFSNVDFVVLYFFKQSKKSKDQSNLSKNFSKNWKTFTKERKAKVIGVCAPQHFQQQEKSCKHSIIVDKDLSICKLYRCMDSKFTKPQLVTYIIAKVGDDTSRLKIVKIFHKTPPNTLITNILTFIDSFSMKEFEEQSSHFHFQLTHSPIMNSIHDASSKLLASVTGETIHDNIVEFISEGEAFQALHDHCFELVQHLKDLEPKTRKVWEIILLYLKKIIMLCQKIHKEYHTQVHSYFQSSNFWTKFWDEIFEIFSQLRNGSLLSSLQRHELIHKIIALEKDGHLGSRLGRTLFEKKEKKRYLQIVFENFKQRPTREHFIEIEKNFFHHCTDKKEEMIEKMIDFWVSNLDHHAHDVLFVSLGSEDHSKIYQILKLLDSHVEDTPEELQAAKIIVPSFPKEIQQLCMKRMKSLCCKMLNCLQARIRYLLSSSKEDSPYLEMLSGQSTMSSEEMQQRAFIQRLDLRFQEEIQYKELKRKLEHVEIPYYVYPSFPKAFQDWALILREAIQNVIAANEDSTKDKSVLTAELRSQISACLSKEIQKVGQEQYCAIWELLNQLQTSRAIRNDCLGYEFQDQNGLGMVTILLSMKNSK</sequence>
<feature type="region of interest" description="Disordered" evidence="1">
    <location>
        <begin position="82"/>
        <end position="112"/>
    </location>
</feature>
<dbReference type="GO" id="GO:0016491">
    <property type="term" value="F:oxidoreductase activity"/>
    <property type="evidence" value="ECO:0007669"/>
    <property type="project" value="InterPro"/>
</dbReference>
<feature type="compositionally biased region" description="Basic and acidic residues" evidence="1">
    <location>
        <begin position="103"/>
        <end position="112"/>
    </location>
</feature>
<keyword evidence="4" id="KW-1185">Reference proteome</keyword>
<feature type="compositionally biased region" description="Basic and acidic residues" evidence="1">
    <location>
        <begin position="21"/>
        <end position="31"/>
    </location>
</feature>
<dbReference type="GeneID" id="68110827"/>
<dbReference type="Proteomes" id="UP000444721">
    <property type="component" value="Unassembled WGS sequence"/>
</dbReference>
<dbReference type="VEuPathDB" id="AmoebaDB:NfTy_070170"/>
<dbReference type="Pfam" id="PF00578">
    <property type="entry name" value="AhpC-TSA"/>
    <property type="match status" value="1"/>
</dbReference>
<dbReference type="RefSeq" id="XP_044562330.1">
    <property type="nucleotide sequence ID" value="XM_044706932.1"/>
</dbReference>
<gene>
    <name evidence="3" type="ORF">FDP41_003609</name>
</gene>
<evidence type="ECO:0000313" key="4">
    <source>
        <dbReference type="Proteomes" id="UP000444721"/>
    </source>
</evidence>
<dbReference type="InterPro" id="IPR000866">
    <property type="entry name" value="AhpC/TSA"/>
</dbReference>